<dbReference type="AlphaFoldDB" id="A0A7T4WDF4"/>
<name>A0A7T4WDF4_9PROT</name>
<dbReference type="RefSeq" id="WP_141672404.1">
    <property type="nucleotide sequence ID" value="NZ_CP059488.1"/>
</dbReference>
<sequence length="86" mass="9114">MISTDRRSACNIFGSGMSVFAAVVGPSPVARNAEGGAMFHRLGAVDLRREGARKQCSTDGDGIDQPSIRQNQTVVALRKRGTLPAQ</sequence>
<proteinExistence type="predicted"/>
<evidence type="ECO:0000313" key="1">
    <source>
        <dbReference type="EMBL" id="QQD72599.1"/>
    </source>
</evidence>
<reference evidence="1 2" key="1">
    <citation type="submission" date="2020-07" db="EMBL/GenBank/DDBJ databases">
        <title>Complete genome sequence analysis of Acidithiobacillus ferrivorans XJFY6S-08 reveals extreme environmental adaptation to alpine acid mine drainage.</title>
        <authorList>
            <person name="Yan L."/>
            <person name="Ni Y."/>
        </authorList>
    </citation>
    <scope>NUCLEOTIDE SEQUENCE [LARGE SCALE GENOMIC DNA]</scope>
    <source>
        <strain evidence="1 2">XJFY6S-08</strain>
    </source>
</reference>
<protein>
    <submittedName>
        <fullName evidence="1">Uncharacterized protein</fullName>
    </submittedName>
</protein>
<evidence type="ECO:0000313" key="2">
    <source>
        <dbReference type="Proteomes" id="UP000595420"/>
    </source>
</evidence>
<dbReference type="EMBL" id="CP059488">
    <property type="protein sequence ID" value="QQD72599.1"/>
    <property type="molecule type" value="Genomic_DNA"/>
</dbReference>
<accession>A0A7T4WDF4</accession>
<organism evidence="1 2">
    <name type="scientific">Acidithiobacillus ferrivorans</name>
    <dbReference type="NCBI Taxonomy" id="160808"/>
    <lineage>
        <taxon>Bacteria</taxon>
        <taxon>Pseudomonadati</taxon>
        <taxon>Pseudomonadota</taxon>
        <taxon>Acidithiobacillia</taxon>
        <taxon>Acidithiobacillales</taxon>
        <taxon>Acidithiobacillaceae</taxon>
        <taxon>Acidithiobacillus</taxon>
    </lineage>
</organism>
<gene>
    <name evidence="1" type="ORF">H2515_14680</name>
</gene>
<dbReference type="Proteomes" id="UP000595420">
    <property type="component" value="Chromosome"/>
</dbReference>